<reference evidence="1" key="1">
    <citation type="submission" date="2022-08" db="EMBL/GenBank/DDBJ databases">
        <title>Genome Sequence of Fusarium decemcellulare.</title>
        <authorList>
            <person name="Buettner E."/>
        </authorList>
    </citation>
    <scope>NUCLEOTIDE SEQUENCE</scope>
    <source>
        <strain evidence="1">Babe19</strain>
    </source>
</reference>
<dbReference type="Proteomes" id="UP001148629">
    <property type="component" value="Unassembled WGS sequence"/>
</dbReference>
<gene>
    <name evidence="1" type="ORF">NM208_g5785</name>
</gene>
<organism evidence="1 2">
    <name type="scientific">Fusarium decemcellulare</name>
    <dbReference type="NCBI Taxonomy" id="57161"/>
    <lineage>
        <taxon>Eukaryota</taxon>
        <taxon>Fungi</taxon>
        <taxon>Dikarya</taxon>
        <taxon>Ascomycota</taxon>
        <taxon>Pezizomycotina</taxon>
        <taxon>Sordariomycetes</taxon>
        <taxon>Hypocreomycetidae</taxon>
        <taxon>Hypocreales</taxon>
        <taxon>Nectriaceae</taxon>
        <taxon>Fusarium</taxon>
        <taxon>Fusarium decemcellulare species complex</taxon>
    </lineage>
</organism>
<dbReference type="EMBL" id="JANRMS010000502">
    <property type="protein sequence ID" value="KAJ3538727.1"/>
    <property type="molecule type" value="Genomic_DNA"/>
</dbReference>
<name>A0ACC1SFR7_9HYPO</name>
<comment type="caution">
    <text evidence="1">The sequence shown here is derived from an EMBL/GenBank/DDBJ whole genome shotgun (WGS) entry which is preliminary data.</text>
</comment>
<proteinExistence type="predicted"/>
<evidence type="ECO:0000313" key="2">
    <source>
        <dbReference type="Proteomes" id="UP001148629"/>
    </source>
</evidence>
<accession>A0ACC1SFR7</accession>
<keyword evidence="2" id="KW-1185">Reference proteome</keyword>
<protein>
    <submittedName>
        <fullName evidence="1">Uncharacterized protein</fullName>
    </submittedName>
</protein>
<sequence>MVDKLFAPSHLSAFLDLLLKEALKTPYLMDELLAFAAAHKSTICNDGQLYQVEATRLQTRALNQFNIGQMEVTEQNCMAVFTFSALLGQHSLFDAFSAMTDLSTVLDKLTHCISLHRGIRAIAGESWERIHSLLQEQAFIDLAHMAVDIPTTSGIECDGLLQRLQSADISQRTIAHYEQAVKILQYLFDSSKASESRRLTACQEFLVRVSADYISLLERRQPEALVIISYYGVLLHQAKDYWTIGDSGRFLINAVSGHLGTYWAEWLAWPNEALE</sequence>
<evidence type="ECO:0000313" key="1">
    <source>
        <dbReference type="EMBL" id="KAJ3538727.1"/>
    </source>
</evidence>